<dbReference type="GO" id="GO:0005524">
    <property type="term" value="F:ATP binding"/>
    <property type="evidence" value="ECO:0007669"/>
    <property type="project" value="UniProtKB-KW"/>
</dbReference>
<dbReference type="Gene3D" id="1.20.1270.280">
    <property type="match status" value="1"/>
</dbReference>
<dbReference type="FunFam" id="1.10.8.720:FF:000001">
    <property type="entry name" value="dynein heavy chain 7, axonemal"/>
    <property type="match status" value="1"/>
</dbReference>
<dbReference type="Gene3D" id="1.10.8.710">
    <property type="match status" value="1"/>
</dbReference>
<dbReference type="FunFam" id="3.20.180.20:FF:000003">
    <property type="entry name" value="Dynein heavy chain 12, axonemal"/>
    <property type="match status" value="1"/>
</dbReference>
<evidence type="ECO:0000256" key="7">
    <source>
        <dbReference type="ARBA" id="ARBA00022840"/>
    </source>
</evidence>
<evidence type="ECO:0000256" key="6">
    <source>
        <dbReference type="ARBA" id="ARBA00022741"/>
    </source>
</evidence>
<evidence type="ECO:0000256" key="3">
    <source>
        <dbReference type="ARBA" id="ARBA00022490"/>
    </source>
</evidence>
<dbReference type="InterPro" id="IPR004273">
    <property type="entry name" value="Dynein_heavy_D6_P-loop"/>
</dbReference>
<dbReference type="GO" id="GO:0005930">
    <property type="term" value="C:axoneme"/>
    <property type="evidence" value="ECO:0007669"/>
    <property type="project" value="UniProtKB-SubCell"/>
</dbReference>
<evidence type="ECO:0000256" key="11">
    <source>
        <dbReference type="ARBA" id="ARBA00023175"/>
    </source>
</evidence>
<dbReference type="SUPFAM" id="SSF52540">
    <property type="entry name" value="P-loop containing nucleoside triphosphate hydrolases"/>
    <property type="match status" value="4"/>
</dbReference>
<dbReference type="FunFam" id="1.10.287.2620:FF:000001">
    <property type="entry name" value="Cytoplasmic dynein heavy chain 1"/>
    <property type="match status" value="1"/>
</dbReference>
<dbReference type="Pfam" id="PF12777">
    <property type="entry name" value="MT"/>
    <property type="match status" value="1"/>
</dbReference>
<dbReference type="InterPro" id="IPR043157">
    <property type="entry name" value="Dynein_AAA1S"/>
</dbReference>
<dbReference type="InterPro" id="IPR003593">
    <property type="entry name" value="AAA+_ATPase"/>
</dbReference>
<evidence type="ECO:0000256" key="4">
    <source>
        <dbReference type="ARBA" id="ARBA00022701"/>
    </source>
</evidence>
<dbReference type="Gene3D" id="1.20.140.100">
    <property type="entry name" value="Dynein heavy chain, N-terminal domain 2"/>
    <property type="match status" value="1"/>
</dbReference>
<dbReference type="STRING" id="9258.ENSOANP00000002325"/>
<keyword evidence="5" id="KW-0677">Repeat</keyword>
<keyword evidence="8" id="KW-0243">Dynein</keyword>
<dbReference type="FunFam" id="1.20.58.1120:FF:000007">
    <property type="entry name" value="Dynein heavy chain 4"/>
    <property type="match status" value="1"/>
</dbReference>
<dbReference type="InterPro" id="IPR042228">
    <property type="entry name" value="Dynein_linker_3"/>
</dbReference>
<keyword evidence="11" id="KW-0505">Motor protein</keyword>
<dbReference type="InterPro" id="IPR035699">
    <property type="entry name" value="AAA_6"/>
</dbReference>
<keyword evidence="3" id="KW-0963">Cytoplasm</keyword>
<evidence type="ECO:0000256" key="10">
    <source>
        <dbReference type="ARBA" id="ARBA00023069"/>
    </source>
</evidence>
<dbReference type="InterPro" id="IPR035706">
    <property type="entry name" value="AAA_9"/>
</dbReference>
<dbReference type="GO" id="GO:0030286">
    <property type="term" value="C:dynein complex"/>
    <property type="evidence" value="ECO:0000318"/>
    <property type="project" value="GO_Central"/>
</dbReference>
<dbReference type="Ensembl" id="ENSOANT00000002326.3">
    <property type="protein sequence ID" value="ENSOANP00000002325.3"/>
    <property type="gene ID" value="ENSOANG00000001463.4"/>
</dbReference>
<dbReference type="Gene3D" id="3.20.180.20">
    <property type="entry name" value="Dynein heavy chain, N-terminal domain 2"/>
    <property type="match status" value="1"/>
</dbReference>
<dbReference type="InterPro" id="IPR042222">
    <property type="entry name" value="Dynein_2_N"/>
</dbReference>
<dbReference type="Proteomes" id="UP000002279">
    <property type="component" value="Unplaced"/>
</dbReference>
<dbReference type="Pfam" id="PF18198">
    <property type="entry name" value="AAA_lid_11"/>
    <property type="match status" value="1"/>
</dbReference>
<dbReference type="GO" id="GO:0097729">
    <property type="term" value="C:9+2 motile cilium"/>
    <property type="evidence" value="ECO:0000318"/>
    <property type="project" value="GO_Central"/>
</dbReference>
<dbReference type="InterPro" id="IPR026983">
    <property type="entry name" value="DHC"/>
</dbReference>
<evidence type="ECO:0000313" key="15">
    <source>
        <dbReference type="Ensembl" id="ENSOANP00000002325.3"/>
    </source>
</evidence>
<dbReference type="InterPro" id="IPR041228">
    <property type="entry name" value="Dynein_C"/>
</dbReference>
<dbReference type="Gene3D" id="1.10.8.720">
    <property type="entry name" value="Region D6 of dynein motor"/>
    <property type="match status" value="1"/>
</dbReference>
<dbReference type="FunFam" id="3.40.50.300:FF:000320">
    <property type="entry name" value="Dynein, axonemal, heavy chain 5"/>
    <property type="match status" value="1"/>
</dbReference>
<dbReference type="InterPro" id="IPR025662">
    <property type="entry name" value="Sigma_54_int_dom_ATP-bd_1"/>
</dbReference>
<dbReference type="SMART" id="SM00382">
    <property type="entry name" value="AAA"/>
    <property type="match status" value="2"/>
</dbReference>
<dbReference type="Pfam" id="PF18199">
    <property type="entry name" value="Dynein_C"/>
    <property type="match status" value="1"/>
</dbReference>
<dbReference type="InterPro" id="IPR043160">
    <property type="entry name" value="Dynein_C_barrel"/>
</dbReference>
<comment type="subcellular location">
    <subcellularLocation>
        <location evidence="1">Cytoplasm</location>
        <location evidence="1">Cytoskeleton</location>
        <location evidence="1">Cilium axoneme</location>
    </subcellularLocation>
</comment>
<keyword evidence="13" id="KW-0966">Cell projection</keyword>
<dbReference type="FunCoup" id="F7F2H3">
    <property type="interactions" value="199"/>
</dbReference>
<dbReference type="InParanoid" id="F7F2H3"/>
<dbReference type="InterPro" id="IPR027417">
    <property type="entry name" value="P-loop_NTPase"/>
</dbReference>
<dbReference type="Bgee" id="ENSOANG00000001463">
    <property type="expression patterns" value="Expressed in testis"/>
</dbReference>
<dbReference type="PROSITE" id="PS00675">
    <property type="entry name" value="SIGMA54_INTERACT_1"/>
    <property type="match status" value="1"/>
</dbReference>
<keyword evidence="16" id="KW-1185">Reference proteome</keyword>
<evidence type="ECO:0000256" key="13">
    <source>
        <dbReference type="ARBA" id="ARBA00023273"/>
    </source>
</evidence>
<feature type="domain" description="AAA+ ATPase" evidence="14">
    <location>
        <begin position="1140"/>
        <end position="1279"/>
    </location>
</feature>
<dbReference type="Pfam" id="PF12780">
    <property type="entry name" value="AAA_8"/>
    <property type="match status" value="1"/>
</dbReference>
<dbReference type="InterPro" id="IPR041658">
    <property type="entry name" value="AAA_lid_11"/>
</dbReference>
<dbReference type="InterPro" id="IPR024743">
    <property type="entry name" value="Dynein_HC_stalk"/>
</dbReference>
<dbReference type="Pfam" id="PF03028">
    <property type="entry name" value="Dynein_heavy"/>
    <property type="match status" value="1"/>
</dbReference>
<dbReference type="Pfam" id="PF12781">
    <property type="entry name" value="AAA_9"/>
    <property type="match status" value="1"/>
</dbReference>
<keyword evidence="6" id="KW-0547">Nucleotide-binding</keyword>
<dbReference type="Pfam" id="PF08393">
    <property type="entry name" value="DHC_N2"/>
    <property type="match status" value="1"/>
</dbReference>
<dbReference type="OMA" id="PHLMKCF"/>
<evidence type="ECO:0000256" key="2">
    <source>
        <dbReference type="ARBA" id="ARBA00008887"/>
    </source>
</evidence>
<dbReference type="GO" id="GO:0051959">
    <property type="term" value="F:dynein light intermediate chain binding"/>
    <property type="evidence" value="ECO:0000318"/>
    <property type="project" value="GO_Central"/>
</dbReference>
<sequence>MKAFVTWRINVQRQKTDNSRSKLYKWLFLVDELFQGCLLYIQGLCEDVLHVKNVENSEESSFDICMVKLDRSRTYSLDEFCEEQYRQQALSLKQLESFKSKAISELKRTFLKVAEREGIQNFFKPESFDHRETNYTKIFDCRHWMKRFFSFLRLVDSMFQELLHQLMHNALQLLLDLFTDSGKMKSSVEKKNEMISVDRCLRDSGKLSKYINHLNNIVLAQIGPFSQDPRLSGFVSWPSNMKSPNETELVKIHDLSPWPDCYVLFGMDSYYQDKIVNILTILSDSMAQVQTYSQNFLHYCTMVDQAKAMTLKISVAEGKLSAGDFKHILNRYTKYVEEIIEMIIEKRIGIIKVMSLHYQADCLPCVEDVVKMSHSCLQSLIQEKNTYLLNLSLVKLESQPVTVEEFVDHLTFLDQISSEIHSLEGEYKVVSQLFSVMKLYNVFLSEEQVASYQSLLFKFRQLKSTIRICEVQKNQSIVQFQGGLEVYFGNLQLEVKDLKYKVRTPVLLHSSTCPKRAKEMIQNLSEQTAALSNKAQTYASYRDCFDSSVSEVKSKNKEESSITTAQAVTTEISEIECDLTLRRILWEAQEEWGRLSLEWKHSLLENINVELIQKIVTRFMHMIYMLDKGLPKNEMVRCLKQSVMDFKQGLPTIVALGNPYLKPRHWEEIQKSIGQSITLDKNRTLEKLLELKMFHYEDKINEISIMATNEATLEKMLDKIIYLWSNTPLRMVTHQSGASTVLIISSVDDILAQLEESQVLILSIKGSSHLGPIKNLVDEWDQRLMLFSRTLDEWMTCQRNWLYLEPIFLTPEIQRQLPTEAKLFSHTTNIWKEIMSRTENKLDALKVATSAGVLEMLQTCSTYLEKIKKCLEDYFDTKRMIFPRFYFLSNAELLDILAESKNPEAVQPHLVKCFENIRQLYICRQERSPPMVVFIISAEGETLLVPKKIRVRAAVEQWLVNVENSMFDMVKKFVNKGVEEWEQTEFRQWVQSHPGQVVLVVSQIMFNKDCVKSFQSSNPKKELEKVHAELVNHLEKLADLGVSDNLHFRTKTTLEALLTLYVHCRDILTDLIHKQIFKLNDFEWTRQLRYEWSERQRLCFVVQGNANFTYGYEYLGCSSRLVITPLTDRCRLTLTEALHLNLGGCPAGPAGTGKTETVKDLSKALGKHCVVFNCFEGLDYKMMRKLFYGIVQSGAWCCFDEFNRIDMEVLSVIASQIQAIKAAKDTRSIRFVLEGKEIRINLSCGVFITMNPGYKGRVELPDNLKSLFRPVSMMVPNYHLIAEIMLFSEGFKSAKLLSRKLVNLYQLASKQLSEQDHYDFGMRAIKTVLIMAGQKKLEFKNCEILTEEQETQIIIKAMKEASLPKFLPEDVPLFENIMKDIFPGVAVPIINYPLLEKAISIVTHQLGLQPWTSQKEKVIQFHNQIQACLGVMLVGPTGGGKTTVRKILEKVLIILPSINLISPDNCGTKPRRKVETYILNPKCITLGELYGQMDPNTMEWSDGLLSSTVRKFVKHSTRKHVSMDLNPEITSETSAFPNVKRFSVVLFLDKTSTDWQWIILDGPVDTEWIENLNTVLDDNRTLCLANSERILLTEKIRMIFEVDSLSQASPATVSRCAMVYMDPVDLGWEPYIKTWLCKNSHIITPSGVKCLESLFEKSVKEGLNFLKKHKKMQPFPVQEEGVVMNLCRILGAFIDFMSKNGDKETVTEVKWLGPDHTAGKDEQKWYLERCPENLSQLFQKIFVFAFTWAFGGVLKREDEHEDDTLISLSYGHEFLAKVTYDFDSLVHELFEGEPPLAIHLPRGECSIFGYFVDLQTGDFAPWSDLVPSTQFLIQNGKISSKNKEMNEDECQVFLHHISTRDTVCFSFLISLLLRSKHPVLITGDTGVGKTAVIKQMLKKLETQGGLHVKSGTLLGDIFYHSETKKTSNKQIIGKAVKSVHMEYATDNGMSSSRKNMGVIVTTVQFGSQTTAAKTQASILKNLIRKSKDTHGAPKNKKVIVFIDDLNMPIPERYGAQPPLELIRQFLDLGGFYNTEQLAWKNIQDISLVAACAPPSGGRNDISPRLLKHFCMLVMPHPSQNALHHIFQLLQGLLQAHKTVIISKETTALLLVHEATRVFHDRLIESTERKLFHQYLSKVLYNYFKITWTQEELMNEPTVFADFLDVNKPNKRRIYRNINDFKKLADLLDEFQINLGSASVEVSHSIVFFKEAIEHITRAARVLRQAGSHMLLVGLDGFGKVTCATIACYLLDCNIYRLSVTRNYGHMDFREDIKNVFWKAGLEGKRTALLIESFLEDLNCILNTGNIPDLFENEELGNIAENISSVVKQENNTSSRQAILSFFLKEVYRNLHIILTVSPAGSNFRKNCRRYPALVSCCTIDWYEKWPEEALLNVANCHLRQKTKIKAKAQENLIEVLAKTCVEIHNSITEMAQHYWEETKRHYYITPSSFLKFIATFAHIFKIREKKTQIKRDRFFIGLSKLLETTSLVAEMQEEMLVLGPQIEQKTKDMEILLQKLERDSHVVEQVQALVKQDEEIMAQETKIVEDYAQQTTEELNAVLPALEKAVIALDALDKSDISELRVYAHPPYLVLTVMNAVCVVLQKKPSWSTAKLLLADAGFLKKLVNIDKDNIPEKVFFHLKKYLRIRDFTPAKVGQVSVAACSMCQWVIALNNYHEVQKLLEPKKRQVAEAQEVLKLAQHKLAEKQRGLALVEEHLQTLQKSYNNSVTEKEVLANRKQLTTRRLHSASILLTALDDEKVRWEETVNKMDQRLEGIMGDILVSAACIVYSGVLTADYRHQIVDKWQKLCNKNNIPMSPNYSLTGIMSTTNEIRKWQNEGLPLDQYSIENAILVKNGQQWPLLIDPHRQAYNWICQMESGKLQQLTANDSNYIKKVENAMKTGGCILLQNLPETLDPNLKAVLKMDVYRRRGQAFIRLNDAEIEYNPNFRLYLTTKIANPHFLPSVYNLVTMINFIVTFQGLQDQLLSTVIIQEVPHLEEERYQLLESISADLLTLRELEDKSLNLLQNTKGHILDDEDLIDNLKKSKITSKEISERVKVSEKAEREFERIRKSFLPVATRGALLYFVVADLFQINYMYQFSLDWFRQVFGETIKAMGKDQVQQFSLTSYSALRTVQTPSKQELQDANGSQKEVTNGMDSFNQHIKRSVDLLTGNVYKIVSSALFIKNKLCFSFLLCTTIMKNHYNGIQGQNELEGLPEVEWNIFLYSNLFEIYKIQYVWLSESKWKQCRYISCYMEAFSLLCKSLLSNIPQWEHFWNSQGVYRVMNTPFTSTSFPSRLIFIFSVRKFVEEKLGNKYVYTAGINLKEVYKESNASTPLIFIHSHGIDPTTHLLRFAQELKGNTQHVTMVSLGQGQAAKAEDLIFKAQIKSGQWVFLQNCHLAASFMPRLCSIVNSFSQADVKIDPEFRLWLSSKPDSSFPVAILQKGFKITVEPPQGLKGNLLQTFGYSGGGEVTEIVFEKSLCGLSWKKLLFSLCLFNAVIHERKKYGPLGWNVSYEFNAADLEVTIKMLEILLENQTEIPWHAIHYLIGEVVYGGRVTDLWDRRCLLTILNNFCNPAVLQEDFTFSRDGVYRLVSESASFEDCRSYIQSLPDIESPEVFGMHQNAKRVYLESQAQDFVNSVITVQPRITIGNLIISGKSQDELVLEIASDVLKQLPLTVEKEELKSGHENMAASTLTNIMSGPIWTSLLKNAKGYDPLLHSTLLIFLCQEIGRFNHLLSVVHQSLKDLQRALKGEIILTPALDEIYNAIIKSKVPGLWQRSSYKSSKPLSSWINDLTQRLEFFTTWAKQAHTAIESRSSWLGVSPPPRYCFLTAVLQNYARSQGIAIDSLTFVHHILEEAQNESQILRMQKKLSIVDRAFKAQHGVLVFGLYVRGARWNPDTHSLEDSQLQEIYCCFPDIHFRPEQVAIERNSASAKRDTELMSYECPVYRTPQRTGNLITTGLSSDFVTTVYLPTRVPPHQWVTKRVALLCQLDE</sequence>
<evidence type="ECO:0000313" key="16">
    <source>
        <dbReference type="Proteomes" id="UP000002279"/>
    </source>
</evidence>
<dbReference type="Gene3D" id="3.10.490.20">
    <property type="match status" value="1"/>
</dbReference>
<dbReference type="FunFam" id="1.20.1270.280:FF:000013">
    <property type="entry name" value="Dynein, axonemal, heavy chain 14"/>
    <property type="match status" value="1"/>
</dbReference>
<proteinExistence type="inferred from homology"/>
<dbReference type="Gene3D" id="1.10.8.1220">
    <property type="match status" value="1"/>
</dbReference>
<organism evidence="15 16">
    <name type="scientific">Ornithorhynchus anatinus</name>
    <name type="common">Duckbill platypus</name>
    <dbReference type="NCBI Taxonomy" id="9258"/>
    <lineage>
        <taxon>Eukaryota</taxon>
        <taxon>Metazoa</taxon>
        <taxon>Chordata</taxon>
        <taxon>Craniata</taxon>
        <taxon>Vertebrata</taxon>
        <taxon>Euteleostomi</taxon>
        <taxon>Mammalia</taxon>
        <taxon>Monotremata</taxon>
        <taxon>Ornithorhynchidae</taxon>
        <taxon>Ornithorhynchus</taxon>
    </lineage>
</organism>
<keyword evidence="7" id="KW-0067">ATP-binding</keyword>
<dbReference type="FunFam" id="1.20.140.100:FF:000004">
    <property type="entry name" value="Dynein axonemal heavy chain 6"/>
    <property type="match status" value="1"/>
</dbReference>
<dbReference type="GO" id="GO:0045505">
    <property type="term" value="F:dynein intermediate chain binding"/>
    <property type="evidence" value="ECO:0000318"/>
    <property type="project" value="GO_Central"/>
</dbReference>
<dbReference type="GeneTree" id="ENSGT00940000165101"/>
<dbReference type="FunFam" id="3.40.50.300:FF:001810">
    <property type="entry name" value="Cytoplasmic dynein 2 heavy chain 1"/>
    <property type="match status" value="1"/>
</dbReference>
<dbReference type="Gene3D" id="1.10.472.130">
    <property type="match status" value="1"/>
</dbReference>
<accession>F7F2H3</accession>
<dbReference type="PANTHER" id="PTHR22878:SF64">
    <property type="entry name" value="DYNEIN AXONEMAL HEAVY CHAIN 14"/>
    <property type="match status" value="1"/>
</dbReference>
<keyword evidence="4" id="KW-0493">Microtubule</keyword>
<evidence type="ECO:0000256" key="9">
    <source>
        <dbReference type="ARBA" id="ARBA00023054"/>
    </source>
</evidence>
<comment type="similarity">
    <text evidence="2">Belongs to the dynein heavy chain family.</text>
</comment>
<dbReference type="Gene3D" id="6.10.140.1060">
    <property type="match status" value="1"/>
</dbReference>
<dbReference type="Pfam" id="PF12775">
    <property type="entry name" value="AAA_7"/>
    <property type="match status" value="2"/>
</dbReference>
<dbReference type="FunFam" id="1.10.8.1220:FF:000006">
    <property type="entry name" value="Dynein axonemal heavy chain 14"/>
    <property type="match status" value="1"/>
</dbReference>
<dbReference type="InterPro" id="IPR013602">
    <property type="entry name" value="Dynein_heavy_linker"/>
</dbReference>
<dbReference type="FunFam" id="1.20.920.20:FF:000006">
    <property type="entry name" value="Dynein, axonemal, heavy chain 6"/>
    <property type="match status" value="1"/>
</dbReference>
<dbReference type="eggNOG" id="KOG3595">
    <property type="taxonomic scope" value="Eukaryota"/>
</dbReference>
<dbReference type="InterPro" id="IPR024317">
    <property type="entry name" value="Dynein_heavy_chain_D4_dom"/>
</dbReference>
<dbReference type="FunFam" id="1.10.8.710:FF:000004">
    <property type="entry name" value="Dynein axonemal heavy chain 6"/>
    <property type="match status" value="1"/>
</dbReference>
<dbReference type="Gene3D" id="1.20.920.20">
    <property type="match status" value="1"/>
</dbReference>
<dbReference type="Gene3D" id="3.40.50.300">
    <property type="entry name" value="P-loop containing nucleotide triphosphate hydrolases"/>
    <property type="match status" value="6"/>
</dbReference>
<dbReference type="Pfam" id="PF17852">
    <property type="entry name" value="Dynein_AAA_lid"/>
    <property type="match status" value="1"/>
</dbReference>
<evidence type="ECO:0000256" key="1">
    <source>
        <dbReference type="ARBA" id="ARBA00004430"/>
    </source>
</evidence>
<dbReference type="Pfam" id="PF12774">
    <property type="entry name" value="AAA_6"/>
    <property type="match status" value="1"/>
</dbReference>
<dbReference type="InterPro" id="IPR041466">
    <property type="entry name" value="Dynein_AAA5_ext"/>
</dbReference>
<name>F7F2H3_ORNAN</name>
<keyword evidence="10" id="KW-0969">Cilium</keyword>
<dbReference type="FunFam" id="3.40.50.300:FF:000049">
    <property type="entry name" value="Dynein, axonemal, heavy chain 5"/>
    <property type="match status" value="1"/>
</dbReference>
<dbReference type="InterPro" id="IPR042219">
    <property type="entry name" value="AAA_lid_11_sf"/>
</dbReference>
<reference evidence="15" key="1">
    <citation type="submission" date="2025-08" db="UniProtKB">
        <authorList>
            <consortium name="Ensembl"/>
        </authorList>
    </citation>
    <scope>IDENTIFICATION</scope>
    <source>
        <strain evidence="15">Glennie</strain>
    </source>
</reference>
<dbReference type="FunFam" id="3.40.50.300:FF:000063">
    <property type="entry name" value="dynein heavy chain 6, axonemal"/>
    <property type="match status" value="1"/>
</dbReference>
<protein>
    <recommendedName>
        <fullName evidence="14">AAA+ ATPase domain-containing protein</fullName>
    </recommendedName>
</protein>
<dbReference type="GO" id="GO:0060294">
    <property type="term" value="P:cilium movement involved in cell motility"/>
    <property type="evidence" value="ECO:0000318"/>
    <property type="project" value="GO_Central"/>
</dbReference>
<feature type="domain" description="AAA+ ATPase" evidence="14">
    <location>
        <begin position="1875"/>
        <end position="2075"/>
    </location>
</feature>
<evidence type="ECO:0000259" key="14">
    <source>
        <dbReference type="SMART" id="SM00382"/>
    </source>
</evidence>
<dbReference type="Gene3D" id="1.10.287.2620">
    <property type="match status" value="1"/>
</dbReference>
<dbReference type="Gene3D" id="1.20.920.30">
    <property type="match status" value="1"/>
</dbReference>
<gene>
    <name evidence="15" type="primary">DNAH14</name>
</gene>
<reference evidence="15" key="2">
    <citation type="submission" date="2025-09" db="UniProtKB">
        <authorList>
            <consortium name="Ensembl"/>
        </authorList>
    </citation>
    <scope>IDENTIFICATION</scope>
    <source>
        <strain evidence="15">Glennie</strain>
    </source>
</reference>
<dbReference type="PANTHER" id="PTHR22878">
    <property type="entry name" value="DYNEIN HEAVY CHAIN 6, AXONEMAL-LIKE-RELATED"/>
    <property type="match status" value="1"/>
</dbReference>
<keyword evidence="9" id="KW-0175">Coiled coil</keyword>
<dbReference type="FunFam" id="3.10.490.20:FF:000005">
    <property type="entry name" value="Dynein axonemal heavy chain 6"/>
    <property type="match status" value="1"/>
</dbReference>
<dbReference type="Gene3D" id="1.20.58.1120">
    <property type="match status" value="1"/>
</dbReference>
<evidence type="ECO:0000256" key="5">
    <source>
        <dbReference type="ARBA" id="ARBA00022737"/>
    </source>
</evidence>
<dbReference type="HOGENOM" id="CLU_000038_0_0_1"/>
<dbReference type="GO" id="GO:0005874">
    <property type="term" value="C:microtubule"/>
    <property type="evidence" value="ECO:0007669"/>
    <property type="project" value="UniProtKB-KW"/>
</dbReference>
<keyword evidence="12" id="KW-0206">Cytoskeleton</keyword>
<dbReference type="GO" id="GO:0008569">
    <property type="term" value="F:minus-end-directed microtubule motor activity"/>
    <property type="evidence" value="ECO:0000318"/>
    <property type="project" value="GO_Central"/>
</dbReference>
<evidence type="ECO:0000256" key="12">
    <source>
        <dbReference type="ARBA" id="ARBA00023212"/>
    </source>
</evidence>
<evidence type="ECO:0000256" key="8">
    <source>
        <dbReference type="ARBA" id="ARBA00023017"/>
    </source>
</evidence>